<comment type="caution">
    <text evidence="2">The sequence shown here is derived from an EMBL/GenBank/DDBJ whole genome shotgun (WGS) entry which is preliminary data.</text>
</comment>
<dbReference type="PANTHER" id="PTHR43802">
    <property type="entry name" value="ENOYL-COA HYDRATASE"/>
    <property type="match status" value="1"/>
</dbReference>
<comment type="similarity">
    <text evidence="1">Belongs to the enoyl-CoA hydratase/isomerase family.</text>
</comment>
<dbReference type="CDD" id="cd06558">
    <property type="entry name" value="crotonase-like"/>
    <property type="match status" value="1"/>
</dbReference>
<keyword evidence="2" id="KW-0413">Isomerase</keyword>
<evidence type="ECO:0000313" key="2">
    <source>
        <dbReference type="EMBL" id="RJX70769.1"/>
    </source>
</evidence>
<dbReference type="AlphaFoldDB" id="A0A419R5I6"/>
<protein>
    <submittedName>
        <fullName evidence="2">Enoyl-CoA hydratase/isomerase family protein</fullName>
    </submittedName>
</protein>
<keyword evidence="3" id="KW-1185">Reference proteome</keyword>
<dbReference type="GO" id="GO:0016853">
    <property type="term" value="F:isomerase activity"/>
    <property type="evidence" value="ECO:0007669"/>
    <property type="project" value="UniProtKB-KW"/>
</dbReference>
<dbReference type="InterPro" id="IPR029045">
    <property type="entry name" value="ClpP/crotonase-like_dom_sf"/>
</dbReference>
<evidence type="ECO:0000313" key="3">
    <source>
        <dbReference type="Proteomes" id="UP000284322"/>
    </source>
</evidence>
<dbReference type="PANTHER" id="PTHR43802:SF1">
    <property type="entry name" value="IP11341P-RELATED"/>
    <property type="match status" value="1"/>
</dbReference>
<dbReference type="InterPro" id="IPR001753">
    <property type="entry name" value="Enoyl-CoA_hydra/iso"/>
</dbReference>
<organism evidence="2 3">
    <name type="scientific">Tsuneonella suprasediminis</name>
    <dbReference type="NCBI Taxonomy" id="2306996"/>
    <lineage>
        <taxon>Bacteria</taxon>
        <taxon>Pseudomonadati</taxon>
        <taxon>Pseudomonadota</taxon>
        <taxon>Alphaproteobacteria</taxon>
        <taxon>Sphingomonadales</taxon>
        <taxon>Erythrobacteraceae</taxon>
        <taxon>Tsuneonella</taxon>
    </lineage>
</organism>
<proteinExistence type="inferred from homology"/>
<dbReference type="Gene3D" id="1.10.12.10">
    <property type="entry name" value="Lyase 2-enoyl-coa Hydratase, Chain A, domain 2"/>
    <property type="match status" value="1"/>
</dbReference>
<dbReference type="Pfam" id="PF00378">
    <property type="entry name" value="ECH_1"/>
    <property type="match status" value="1"/>
</dbReference>
<dbReference type="Gene3D" id="3.90.226.10">
    <property type="entry name" value="2-enoyl-CoA Hydratase, Chain A, domain 1"/>
    <property type="match status" value="1"/>
</dbReference>
<reference evidence="2 3" key="1">
    <citation type="submission" date="2018-09" db="EMBL/GenBank/DDBJ databases">
        <title>Altererythrobacter sp.Ery1 and Ery12, the genome sequencing of novel strains in genus Alterythrobacter.</title>
        <authorList>
            <person name="Cheng H."/>
            <person name="Wu Y.-H."/>
            <person name="Fang C."/>
            <person name="Xu X.-W."/>
        </authorList>
    </citation>
    <scope>NUCLEOTIDE SEQUENCE [LARGE SCALE GENOMIC DNA]</scope>
    <source>
        <strain evidence="2 3">Ery12</strain>
    </source>
</reference>
<dbReference type="InterPro" id="IPR014748">
    <property type="entry name" value="Enoyl-CoA_hydra_C"/>
</dbReference>
<dbReference type="EMBL" id="RAHJ01000005">
    <property type="protein sequence ID" value="RJX70769.1"/>
    <property type="molecule type" value="Genomic_DNA"/>
</dbReference>
<dbReference type="OrthoDB" id="9802898at2"/>
<sequence length="249" mass="26591">MSITLDRPAKYNAIHHELHRELADIFYDAAIDDSVSVVVLTGSGKAFCAGGDLQAMQDHANSSGVTGHYLSSVDAKRIVFGMLDLEKPIIAKINGPAIGLGATIALFADIAYMADHAVIADPHVKVGVVAGDGGAIIWPQLIGYSRAKEYLMTGDSIPAKDAGRMGLVNHVLPAAELDDAVDKMARRLADGPYDAIRWTKTAVNIGLRQLAHSILDASMAYETVTLRSATHKEALQAFADNREPTFKGL</sequence>
<evidence type="ECO:0000256" key="1">
    <source>
        <dbReference type="ARBA" id="ARBA00005254"/>
    </source>
</evidence>
<dbReference type="SUPFAM" id="SSF52096">
    <property type="entry name" value="ClpP/crotonase"/>
    <property type="match status" value="1"/>
</dbReference>
<gene>
    <name evidence="2" type="ORF">D6858_01890</name>
</gene>
<accession>A0A419R5I6</accession>
<dbReference type="Proteomes" id="UP000284322">
    <property type="component" value="Unassembled WGS sequence"/>
</dbReference>
<name>A0A419R5I6_9SPHN</name>